<feature type="binding site" evidence="11">
    <location>
        <position position="72"/>
    </location>
    <ligand>
        <name>substrate</name>
    </ligand>
</feature>
<evidence type="ECO:0000256" key="7">
    <source>
        <dbReference type="ARBA" id="ARBA00022777"/>
    </source>
</evidence>
<dbReference type="InterPro" id="IPR027417">
    <property type="entry name" value="P-loop_NTPase"/>
</dbReference>
<dbReference type="HAMAP" id="MF_00109">
    <property type="entry name" value="Shikimate_kinase"/>
    <property type="match status" value="1"/>
</dbReference>
<feature type="binding site" evidence="11">
    <location>
        <position position="96"/>
    </location>
    <ligand>
        <name>substrate</name>
    </ligand>
</feature>
<keyword evidence="11" id="KW-0479">Metal-binding</keyword>
<feature type="binding site" evidence="11">
    <location>
        <position position="174"/>
    </location>
    <ligand>
        <name>substrate</name>
    </ligand>
</feature>
<evidence type="ECO:0000256" key="4">
    <source>
        <dbReference type="ARBA" id="ARBA00022605"/>
    </source>
</evidence>
<organism evidence="12">
    <name type="scientific">Leptolyngbya sp. NK1-12</name>
    <dbReference type="NCBI Taxonomy" id="2547451"/>
    <lineage>
        <taxon>Bacteria</taxon>
        <taxon>Bacillati</taxon>
        <taxon>Cyanobacteriota</taxon>
        <taxon>Cyanophyceae</taxon>
        <taxon>Leptolyngbyales</taxon>
        <taxon>Leptolyngbyaceae</taxon>
        <taxon>Leptolyngbya group</taxon>
        <taxon>Leptolyngbya</taxon>
    </lineage>
</organism>
<comment type="caution">
    <text evidence="11">Lacks conserved residue(s) required for the propagation of feature annotation.</text>
</comment>
<dbReference type="EMBL" id="CP053586">
    <property type="protein sequence ID" value="WNZ23265.1"/>
    <property type="molecule type" value="Genomic_DNA"/>
</dbReference>
<dbReference type="AlphaFoldDB" id="A0AA97AFJ8"/>
<dbReference type="GO" id="GO:0008652">
    <property type="term" value="P:amino acid biosynthetic process"/>
    <property type="evidence" value="ECO:0007669"/>
    <property type="project" value="UniProtKB-KW"/>
</dbReference>
<feature type="binding site" evidence="11">
    <location>
        <begin position="50"/>
        <end position="55"/>
    </location>
    <ligand>
        <name>ATP</name>
        <dbReference type="ChEBI" id="CHEBI:30616"/>
    </ligand>
</feature>
<dbReference type="GO" id="GO:0005829">
    <property type="term" value="C:cytosol"/>
    <property type="evidence" value="ECO:0007669"/>
    <property type="project" value="TreeGrafter"/>
</dbReference>
<dbReference type="GO" id="GO:0009423">
    <property type="term" value="P:chorismate biosynthetic process"/>
    <property type="evidence" value="ECO:0007669"/>
    <property type="project" value="UniProtKB-UniRule"/>
</dbReference>
<keyword evidence="11" id="KW-0963">Cytoplasm</keyword>
<comment type="catalytic activity">
    <reaction evidence="10 11">
        <text>shikimate + ATP = 3-phosphoshikimate + ADP + H(+)</text>
        <dbReference type="Rhea" id="RHEA:13121"/>
        <dbReference type="ChEBI" id="CHEBI:15378"/>
        <dbReference type="ChEBI" id="CHEBI:30616"/>
        <dbReference type="ChEBI" id="CHEBI:36208"/>
        <dbReference type="ChEBI" id="CHEBI:145989"/>
        <dbReference type="ChEBI" id="CHEBI:456216"/>
        <dbReference type="EC" id="2.7.1.71"/>
    </reaction>
</comment>
<dbReference type="GO" id="GO:0009073">
    <property type="term" value="P:aromatic amino acid family biosynthetic process"/>
    <property type="evidence" value="ECO:0007669"/>
    <property type="project" value="UniProtKB-KW"/>
</dbReference>
<comment type="subcellular location">
    <subcellularLocation>
        <location evidence="11">Cytoplasm</location>
    </subcellularLocation>
</comment>
<dbReference type="Gene3D" id="3.40.50.300">
    <property type="entry name" value="P-loop containing nucleotide triphosphate hydrolases"/>
    <property type="match status" value="1"/>
</dbReference>
<evidence type="ECO:0000256" key="2">
    <source>
        <dbReference type="ARBA" id="ARBA00006997"/>
    </source>
</evidence>
<dbReference type="FunFam" id="3.40.50.300:FF:001033">
    <property type="entry name" value="Shikimate kinase 2, chloroplastic"/>
    <property type="match status" value="1"/>
</dbReference>
<evidence type="ECO:0000256" key="10">
    <source>
        <dbReference type="ARBA" id="ARBA00048567"/>
    </source>
</evidence>
<evidence type="ECO:0000256" key="9">
    <source>
        <dbReference type="ARBA" id="ARBA00023141"/>
    </source>
</evidence>
<comment type="cofactor">
    <cofactor evidence="11">
        <name>Mg(2+)</name>
        <dbReference type="ChEBI" id="CHEBI:18420"/>
    </cofactor>
    <text evidence="11">Binds 1 Mg(2+) ion per subunit.</text>
</comment>
<keyword evidence="6 11" id="KW-0547">Nucleotide-binding</keyword>
<dbReference type="CDD" id="cd00464">
    <property type="entry name" value="SK"/>
    <property type="match status" value="1"/>
</dbReference>
<dbReference type="InterPro" id="IPR023000">
    <property type="entry name" value="Shikimate_kinase_CS"/>
</dbReference>
<dbReference type="InterPro" id="IPR000623">
    <property type="entry name" value="Shikimate_kinase/TSH1"/>
</dbReference>
<keyword evidence="5 11" id="KW-0808">Transferase</keyword>
<dbReference type="GO" id="GO:0005524">
    <property type="term" value="F:ATP binding"/>
    <property type="evidence" value="ECO:0007669"/>
    <property type="project" value="UniProtKB-UniRule"/>
</dbReference>
<dbReference type="SUPFAM" id="SSF52540">
    <property type="entry name" value="P-loop containing nucleoside triphosphate hydrolases"/>
    <property type="match status" value="1"/>
</dbReference>
<comment type="similarity">
    <text evidence="2 11">Belongs to the shikimate kinase family.</text>
</comment>
<evidence type="ECO:0000256" key="1">
    <source>
        <dbReference type="ARBA" id="ARBA00004842"/>
    </source>
</evidence>
<gene>
    <name evidence="11" type="primary">aroK</name>
    <name evidence="12" type="ORF">HJG54_10660</name>
</gene>
<keyword evidence="9 11" id="KW-0057">Aromatic amino acid biosynthesis</keyword>
<name>A0AA97AFJ8_9CYAN</name>
<evidence type="ECO:0000256" key="5">
    <source>
        <dbReference type="ARBA" id="ARBA00022679"/>
    </source>
</evidence>
<feature type="binding site" evidence="11">
    <location>
        <position position="118"/>
    </location>
    <ligand>
        <name>substrate</name>
    </ligand>
</feature>
<dbReference type="InterPro" id="IPR031322">
    <property type="entry name" value="Shikimate/glucono_kinase"/>
</dbReference>
<protein>
    <recommendedName>
        <fullName evidence="3 11">Shikimate kinase</fullName>
        <shortName evidence="11">SK</shortName>
        <ecNumber evidence="3 11">2.7.1.71</ecNumber>
    </recommendedName>
</protein>
<accession>A0AA97AFJ8</accession>
<dbReference type="PRINTS" id="PR01100">
    <property type="entry name" value="SHIKIMTKNASE"/>
</dbReference>
<evidence type="ECO:0000256" key="8">
    <source>
        <dbReference type="ARBA" id="ARBA00022840"/>
    </source>
</evidence>
<feature type="binding site" evidence="11">
    <location>
        <position position="155"/>
    </location>
    <ligand>
        <name>ATP</name>
        <dbReference type="ChEBI" id="CHEBI:30616"/>
    </ligand>
</feature>
<keyword evidence="4 11" id="KW-0028">Amino-acid biosynthesis</keyword>
<dbReference type="PANTHER" id="PTHR21087">
    <property type="entry name" value="SHIKIMATE KINASE"/>
    <property type="match status" value="1"/>
</dbReference>
<keyword evidence="11" id="KW-0460">Magnesium</keyword>
<evidence type="ECO:0000256" key="3">
    <source>
        <dbReference type="ARBA" id="ARBA00012154"/>
    </source>
</evidence>
<dbReference type="PROSITE" id="PS01128">
    <property type="entry name" value="SHIKIMATE_KINASE"/>
    <property type="match status" value="1"/>
</dbReference>
<feature type="binding site" evidence="11">
    <location>
        <position position="54"/>
    </location>
    <ligand>
        <name>Mg(2+)</name>
        <dbReference type="ChEBI" id="CHEBI:18420"/>
    </ligand>
</feature>
<keyword evidence="7 11" id="KW-0418">Kinase</keyword>
<comment type="pathway">
    <text evidence="1 11">Metabolic intermediate biosynthesis; chorismate biosynthesis; chorismate from D-erythrose 4-phosphate and phosphoenolpyruvate: step 5/7.</text>
</comment>
<dbReference type="GO" id="GO:0004765">
    <property type="term" value="F:shikimate kinase activity"/>
    <property type="evidence" value="ECO:0007669"/>
    <property type="project" value="UniProtKB-UniRule"/>
</dbReference>
<dbReference type="PANTHER" id="PTHR21087:SF16">
    <property type="entry name" value="SHIKIMATE KINASE 1, CHLOROPLASTIC"/>
    <property type="match status" value="1"/>
</dbReference>
<keyword evidence="8 11" id="KW-0067">ATP-binding</keyword>
<dbReference type="EC" id="2.7.1.71" evidence="3 11"/>
<proteinExistence type="inferred from homology"/>
<dbReference type="GO" id="GO:0000287">
    <property type="term" value="F:magnesium ion binding"/>
    <property type="evidence" value="ECO:0007669"/>
    <property type="project" value="UniProtKB-UniRule"/>
</dbReference>
<sequence length="213" mass="23561">MLILLTPDASFPTPSRLLYNSSARFGSFQELSTLSTRLRGTNLYLIGMMGAGKSTVGQLLARSLGYRFFDTDTLIERVAGQSISQIFASMGEAEFRQLETQVLAQLSAYTRSVIATGGGIVSQPQNWSYLQHGVVVWLNVPIEVLYQRIKHDTTRPLLQTDDPLAKLQLLLQERRPFYAQADVEVTVGAGDSAEQVAARMIEAIPLVLRPETK</sequence>
<comment type="function">
    <text evidence="11">Catalyzes the specific phosphorylation of the 3-hydroxyl group of shikimic acid using ATP as a cosubstrate.</text>
</comment>
<evidence type="ECO:0000256" key="11">
    <source>
        <dbReference type="HAMAP-Rule" id="MF_00109"/>
    </source>
</evidence>
<reference evidence="12" key="1">
    <citation type="submission" date="2020-05" db="EMBL/GenBank/DDBJ databases">
        <authorList>
            <person name="Zhu T."/>
            <person name="Keshari N."/>
            <person name="Lu X."/>
        </authorList>
    </citation>
    <scope>NUCLEOTIDE SEQUENCE</scope>
    <source>
        <strain evidence="12">NK1-12</strain>
    </source>
</reference>
<evidence type="ECO:0000313" key="12">
    <source>
        <dbReference type="EMBL" id="WNZ23265.1"/>
    </source>
</evidence>
<dbReference type="Pfam" id="PF01202">
    <property type="entry name" value="SKI"/>
    <property type="match status" value="1"/>
</dbReference>
<comment type="subunit">
    <text evidence="11">Monomer.</text>
</comment>
<evidence type="ECO:0000256" key="6">
    <source>
        <dbReference type="ARBA" id="ARBA00022741"/>
    </source>
</evidence>